<protein>
    <submittedName>
        <fullName evidence="8">Cytochrome P450</fullName>
    </submittedName>
</protein>
<dbReference type="Proteomes" id="UP001156691">
    <property type="component" value="Unassembled WGS sequence"/>
</dbReference>
<dbReference type="PRINTS" id="PR00463">
    <property type="entry name" value="EP450I"/>
</dbReference>
<keyword evidence="9" id="KW-1185">Reference proteome</keyword>
<dbReference type="InterPro" id="IPR050196">
    <property type="entry name" value="Cytochrome_P450_Monoox"/>
</dbReference>
<dbReference type="InterPro" id="IPR036396">
    <property type="entry name" value="Cyt_P450_sf"/>
</dbReference>
<evidence type="ECO:0000256" key="3">
    <source>
        <dbReference type="ARBA" id="ARBA00022723"/>
    </source>
</evidence>
<name>A0ABQ5W0A8_9HYPH</name>
<comment type="caution">
    <text evidence="8">The sequence shown here is derived from an EMBL/GenBank/DDBJ whole genome shotgun (WGS) entry which is preliminary data.</text>
</comment>
<gene>
    <name evidence="8" type="ORF">GCM10010862_07540</name>
</gene>
<keyword evidence="4 7" id="KW-0560">Oxidoreductase</keyword>
<evidence type="ECO:0000313" key="9">
    <source>
        <dbReference type="Proteomes" id="UP001156691"/>
    </source>
</evidence>
<accession>A0ABQ5W0A8</accession>
<evidence type="ECO:0000256" key="7">
    <source>
        <dbReference type="RuleBase" id="RU000461"/>
    </source>
</evidence>
<dbReference type="PANTHER" id="PTHR24291:SF50">
    <property type="entry name" value="BIFUNCTIONAL ALBAFLAVENONE MONOOXYGENASE_TERPENE SYNTHASE"/>
    <property type="match status" value="1"/>
</dbReference>
<dbReference type="CDD" id="cd20620">
    <property type="entry name" value="CYP132-like"/>
    <property type="match status" value="1"/>
</dbReference>
<dbReference type="InterPro" id="IPR002401">
    <property type="entry name" value="Cyt_P450_E_grp-I"/>
</dbReference>
<organism evidence="8 9">
    <name type="scientific">Devosia nitrariae</name>
    <dbReference type="NCBI Taxonomy" id="2071872"/>
    <lineage>
        <taxon>Bacteria</taxon>
        <taxon>Pseudomonadati</taxon>
        <taxon>Pseudomonadota</taxon>
        <taxon>Alphaproteobacteria</taxon>
        <taxon>Hyphomicrobiales</taxon>
        <taxon>Devosiaceae</taxon>
        <taxon>Devosia</taxon>
    </lineage>
</organism>
<keyword evidence="6 7" id="KW-0503">Monooxygenase</keyword>
<keyword evidence="2 7" id="KW-0349">Heme</keyword>
<reference evidence="9" key="1">
    <citation type="journal article" date="2019" name="Int. J. Syst. Evol. Microbiol.">
        <title>The Global Catalogue of Microorganisms (GCM) 10K type strain sequencing project: providing services to taxonomists for standard genome sequencing and annotation.</title>
        <authorList>
            <consortium name="The Broad Institute Genomics Platform"/>
            <consortium name="The Broad Institute Genome Sequencing Center for Infectious Disease"/>
            <person name="Wu L."/>
            <person name="Ma J."/>
        </authorList>
    </citation>
    <scope>NUCLEOTIDE SEQUENCE [LARGE SCALE GENOMIC DNA]</scope>
    <source>
        <strain evidence="9">NBRC 112416</strain>
    </source>
</reference>
<dbReference type="PRINTS" id="PR00385">
    <property type="entry name" value="P450"/>
</dbReference>
<dbReference type="InterPro" id="IPR017972">
    <property type="entry name" value="Cyt_P450_CS"/>
</dbReference>
<keyword evidence="5 7" id="KW-0408">Iron</keyword>
<evidence type="ECO:0000313" key="8">
    <source>
        <dbReference type="EMBL" id="GLQ53495.1"/>
    </source>
</evidence>
<evidence type="ECO:0000256" key="6">
    <source>
        <dbReference type="ARBA" id="ARBA00023033"/>
    </source>
</evidence>
<keyword evidence="3 7" id="KW-0479">Metal-binding</keyword>
<proteinExistence type="inferred from homology"/>
<dbReference type="PANTHER" id="PTHR24291">
    <property type="entry name" value="CYTOCHROME P450 FAMILY 4"/>
    <property type="match status" value="1"/>
</dbReference>
<evidence type="ECO:0000256" key="4">
    <source>
        <dbReference type="ARBA" id="ARBA00023002"/>
    </source>
</evidence>
<dbReference type="SUPFAM" id="SSF48264">
    <property type="entry name" value="Cytochrome P450"/>
    <property type="match status" value="1"/>
</dbReference>
<sequence length="474" mass="53770">MRGTFKTPIFGRLAFGGIAMTTQETADGGVAPIVPTGPKGLPVLGHLLDLRKDAIGFFERSARAYPDVTRLQLGAWPTLLINNSDLIEQVMVKQHEKFIKNRFFWRQLEALLGTGLFTAEGQAWQRQRKLAAPAFATLPLQSYAPDMVAMAERMVGCWEDGQELELHAAMMELALRIAAKSLLNAEIDDYLDDFEQAGTWIIDEIAARVARPVRIPDWVPLPGHIRYRRGVSYIERLVYDVIEDHRRSGSNSNDFLSLLMAGRDDEGKPLSDKQLRDEVHNMLLAGYETSAISVSWGFHLLGQYRDIQTAIAEEVKAIAIDRPLTHEDIPNLTRAEHAVIEIMRLYPPAWSIGREAKEDAQIGPYHVPKGTTVFMSPWVTHRDPRYFEDPTTFRPERWAGDFRRRLPRFAYYPFGGGPRICIGNRFAMMEAMLLIATIARHFDVERMMERPVTPSPSITLRPGGGVWVRLHKRK</sequence>
<evidence type="ECO:0000256" key="1">
    <source>
        <dbReference type="ARBA" id="ARBA00010617"/>
    </source>
</evidence>
<dbReference type="PROSITE" id="PS00086">
    <property type="entry name" value="CYTOCHROME_P450"/>
    <property type="match status" value="1"/>
</dbReference>
<comment type="similarity">
    <text evidence="1 7">Belongs to the cytochrome P450 family.</text>
</comment>
<dbReference type="EMBL" id="BSNS01000004">
    <property type="protein sequence ID" value="GLQ53495.1"/>
    <property type="molecule type" value="Genomic_DNA"/>
</dbReference>
<dbReference type="InterPro" id="IPR001128">
    <property type="entry name" value="Cyt_P450"/>
</dbReference>
<evidence type="ECO:0000256" key="5">
    <source>
        <dbReference type="ARBA" id="ARBA00023004"/>
    </source>
</evidence>
<dbReference type="Pfam" id="PF00067">
    <property type="entry name" value="p450"/>
    <property type="match status" value="1"/>
</dbReference>
<evidence type="ECO:0000256" key="2">
    <source>
        <dbReference type="ARBA" id="ARBA00022617"/>
    </source>
</evidence>
<dbReference type="Gene3D" id="1.10.630.10">
    <property type="entry name" value="Cytochrome P450"/>
    <property type="match status" value="1"/>
</dbReference>